<dbReference type="SMART" id="SM00014">
    <property type="entry name" value="acidPPc"/>
    <property type="match status" value="1"/>
</dbReference>
<evidence type="ECO:0000256" key="1">
    <source>
        <dbReference type="SAM" id="Phobius"/>
    </source>
</evidence>
<keyword evidence="4" id="KW-1185">Reference proteome</keyword>
<evidence type="ECO:0000313" key="4">
    <source>
        <dbReference type="Proteomes" id="UP000448575"/>
    </source>
</evidence>
<keyword evidence="1" id="KW-0812">Transmembrane</keyword>
<dbReference type="CDD" id="cd03392">
    <property type="entry name" value="PAP2_like_2"/>
    <property type="match status" value="1"/>
</dbReference>
<feature type="transmembrane region" description="Helical" evidence="1">
    <location>
        <begin position="166"/>
        <end position="186"/>
    </location>
</feature>
<keyword evidence="1" id="KW-1133">Transmembrane helix</keyword>
<dbReference type="Pfam" id="PF01569">
    <property type="entry name" value="PAP2"/>
    <property type="match status" value="1"/>
</dbReference>
<dbReference type="PANTHER" id="PTHR14969:SF13">
    <property type="entry name" value="AT30094P"/>
    <property type="match status" value="1"/>
</dbReference>
<dbReference type="InterPro" id="IPR000326">
    <property type="entry name" value="PAP2/HPO"/>
</dbReference>
<feature type="domain" description="Phosphatidic acid phosphatase type 2/haloperoxidase" evidence="2">
    <location>
        <begin position="92"/>
        <end position="207"/>
    </location>
</feature>
<dbReference type="Proteomes" id="UP000448575">
    <property type="component" value="Unassembled WGS sequence"/>
</dbReference>
<reference evidence="3 4" key="1">
    <citation type="submission" date="2019-12" db="EMBL/GenBank/DDBJ databases">
        <title>Novel species isolated from a subtropical stream in China.</title>
        <authorList>
            <person name="Lu H."/>
        </authorList>
    </citation>
    <scope>NUCLEOTIDE SEQUENCE [LARGE SCALE GENOMIC DNA]</scope>
    <source>
        <strain evidence="3 4">DS3</strain>
    </source>
</reference>
<dbReference type="Gene3D" id="1.20.144.10">
    <property type="entry name" value="Phosphatidic acid phosphatase type 2/haloperoxidase"/>
    <property type="match status" value="2"/>
</dbReference>
<comment type="caution">
    <text evidence="3">The sequence shown here is derived from an EMBL/GenBank/DDBJ whole genome shotgun (WGS) entry which is preliminary data.</text>
</comment>
<sequence>MRDSIRLPLHLVAGFALLVLAAAAFHAIAGAALGPGAQLAALDAAVAHWLYARASEPLTSMVMVFTHLHSTAGIAFLSLLLAWHLWRRQARYWMLTLALAVPPGMLLNVLLKHSYQRARPSFDAPLLTLSTYSFPSGHALAATVFYGVLACYLWTCAQSRAQRAGVALGAVLMVGLVAFSRLYLGVHYLTDVVAGVAEGLGWLAVCVTAVSSLRRHRERGLA</sequence>
<keyword evidence="1" id="KW-0472">Membrane</keyword>
<proteinExistence type="predicted"/>
<organism evidence="3 4">
    <name type="scientific">Pseudoduganella guangdongensis</name>
    <dbReference type="NCBI Taxonomy" id="2692179"/>
    <lineage>
        <taxon>Bacteria</taxon>
        <taxon>Pseudomonadati</taxon>
        <taxon>Pseudomonadota</taxon>
        <taxon>Betaproteobacteria</taxon>
        <taxon>Burkholderiales</taxon>
        <taxon>Oxalobacteraceae</taxon>
        <taxon>Telluria group</taxon>
        <taxon>Pseudoduganella</taxon>
    </lineage>
</organism>
<accession>A0A6N9HFH2</accession>
<dbReference type="EMBL" id="WWCJ01000005">
    <property type="protein sequence ID" value="MYN02027.1"/>
    <property type="molecule type" value="Genomic_DNA"/>
</dbReference>
<dbReference type="SUPFAM" id="SSF48317">
    <property type="entry name" value="Acid phosphatase/Vanadium-dependent haloperoxidase"/>
    <property type="match status" value="1"/>
</dbReference>
<feature type="transmembrane region" description="Helical" evidence="1">
    <location>
        <begin position="131"/>
        <end position="154"/>
    </location>
</feature>
<evidence type="ECO:0000313" key="3">
    <source>
        <dbReference type="EMBL" id="MYN02027.1"/>
    </source>
</evidence>
<name>A0A6N9HFH2_9BURK</name>
<feature type="transmembrane region" description="Helical" evidence="1">
    <location>
        <begin position="192"/>
        <end position="213"/>
    </location>
</feature>
<feature type="transmembrane region" description="Helical" evidence="1">
    <location>
        <begin position="92"/>
        <end position="111"/>
    </location>
</feature>
<protein>
    <submittedName>
        <fullName evidence="3">Phosphatase PAP2 family protein</fullName>
    </submittedName>
</protein>
<feature type="transmembrane region" description="Helical" evidence="1">
    <location>
        <begin position="64"/>
        <end position="85"/>
    </location>
</feature>
<gene>
    <name evidence="3" type="ORF">GTP41_07915</name>
</gene>
<dbReference type="PANTHER" id="PTHR14969">
    <property type="entry name" value="SPHINGOSINE-1-PHOSPHATE PHOSPHOHYDROLASE"/>
    <property type="match status" value="1"/>
</dbReference>
<dbReference type="RefSeq" id="WP_161025036.1">
    <property type="nucleotide sequence ID" value="NZ_WWCJ01000005.1"/>
</dbReference>
<dbReference type="AlphaFoldDB" id="A0A6N9HFH2"/>
<dbReference type="InterPro" id="IPR036938">
    <property type="entry name" value="PAP2/HPO_sf"/>
</dbReference>
<evidence type="ECO:0000259" key="2">
    <source>
        <dbReference type="SMART" id="SM00014"/>
    </source>
</evidence>